<keyword evidence="1" id="KW-0812">Transmembrane</keyword>
<feature type="transmembrane region" description="Helical" evidence="1">
    <location>
        <begin position="43"/>
        <end position="60"/>
    </location>
</feature>
<dbReference type="AlphaFoldDB" id="A0A1E3LZ32"/>
<proteinExistence type="predicted"/>
<keyword evidence="1" id="KW-0472">Membrane</keyword>
<protein>
    <recommendedName>
        <fullName evidence="4">VanZ-like domain-containing protein</fullName>
    </recommendedName>
</protein>
<sequence length="128" mass="14094">MTRGSSWLATGARILFWAALLFALVMSLLPQPPVLPMQPTDKVQHMLAFGTLTLLLSIGWPRLAWWSTAIVMGIFGALIEAAQWALPTLNRVADVQDWYADMIAVGAVLLVLGLIRSGRNRRDPEPAE</sequence>
<dbReference type="Proteomes" id="UP000094487">
    <property type="component" value="Unassembled WGS sequence"/>
</dbReference>
<dbReference type="RefSeq" id="WP_069320215.1">
    <property type="nucleotide sequence ID" value="NZ_MDDS01000020.1"/>
</dbReference>
<keyword evidence="3" id="KW-1185">Reference proteome</keyword>
<keyword evidence="1" id="KW-1133">Transmembrane helix</keyword>
<organism evidence="2 3">
    <name type="scientific">Sphingomonas turrisvirgatae</name>
    <dbReference type="NCBI Taxonomy" id="1888892"/>
    <lineage>
        <taxon>Bacteria</taxon>
        <taxon>Pseudomonadati</taxon>
        <taxon>Pseudomonadota</taxon>
        <taxon>Alphaproteobacteria</taxon>
        <taxon>Sphingomonadales</taxon>
        <taxon>Sphingomonadaceae</taxon>
        <taxon>Sphingomonas</taxon>
    </lineage>
</organism>
<reference evidence="2 3" key="1">
    <citation type="submission" date="2016-08" db="EMBL/GenBank/DDBJ databases">
        <title>Draft genome of the agarase producing Sphingomonas sp. MCT13.</title>
        <authorList>
            <person name="D'Andrea M.M."/>
            <person name="Rossolini G.M."/>
            <person name="Thaller M.C."/>
        </authorList>
    </citation>
    <scope>NUCLEOTIDE SEQUENCE [LARGE SCALE GENOMIC DNA]</scope>
    <source>
        <strain evidence="2 3">MCT13</strain>
    </source>
</reference>
<name>A0A1E3LZ32_9SPHN</name>
<feature type="transmembrane region" description="Helical" evidence="1">
    <location>
        <begin position="12"/>
        <end position="31"/>
    </location>
</feature>
<evidence type="ECO:0000256" key="1">
    <source>
        <dbReference type="SAM" id="Phobius"/>
    </source>
</evidence>
<feature type="transmembrane region" description="Helical" evidence="1">
    <location>
        <begin position="98"/>
        <end position="115"/>
    </location>
</feature>
<accession>A0A1E3LZ32</accession>
<evidence type="ECO:0000313" key="2">
    <source>
        <dbReference type="EMBL" id="ODP38070.1"/>
    </source>
</evidence>
<dbReference type="EMBL" id="MDDS01000020">
    <property type="protein sequence ID" value="ODP38070.1"/>
    <property type="molecule type" value="Genomic_DNA"/>
</dbReference>
<dbReference type="STRING" id="1888892.BFL28_15710"/>
<feature type="transmembrane region" description="Helical" evidence="1">
    <location>
        <begin position="65"/>
        <end position="86"/>
    </location>
</feature>
<gene>
    <name evidence="2" type="ORF">BFL28_15710</name>
</gene>
<evidence type="ECO:0008006" key="4">
    <source>
        <dbReference type="Google" id="ProtNLM"/>
    </source>
</evidence>
<dbReference type="OrthoDB" id="7429094at2"/>
<evidence type="ECO:0000313" key="3">
    <source>
        <dbReference type="Proteomes" id="UP000094487"/>
    </source>
</evidence>
<comment type="caution">
    <text evidence="2">The sequence shown here is derived from an EMBL/GenBank/DDBJ whole genome shotgun (WGS) entry which is preliminary data.</text>
</comment>